<organism evidence="3 4">
    <name type="scientific">Aureliella helgolandensis</name>
    <dbReference type="NCBI Taxonomy" id="2527968"/>
    <lineage>
        <taxon>Bacteria</taxon>
        <taxon>Pseudomonadati</taxon>
        <taxon>Planctomycetota</taxon>
        <taxon>Planctomycetia</taxon>
        <taxon>Pirellulales</taxon>
        <taxon>Pirellulaceae</taxon>
        <taxon>Aureliella</taxon>
    </lineage>
</organism>
<evidence type="ECO:0000313" key="3">
    <source>
        <dbReference type="EMBL" id="QDV21871.1"/>
    </source>
</evidence>
<dbReference type="Proteomes" id="UP000318017">
    <property type="component" value="Chromosome"/>
</dbReference>
<feature type="compositionally biased region" description="Low complexity" evidence="1">
    <location>
        <begin position="171"/>
        <end position="183"/>
    </location>
</feature>
<proteinExistence type="predicted"/>
<gene>
    <name evidence="3" type="ORF">Q31a_01500</name>
</gene>
<dbReference type="EMBL" id="CP036298">
    <property type="protein sequence ID" value="QDV21871.1"/>
    <property type="molecule type" value="Genomic_DNA"/>
</dbReference>
<evidence type="ECO:0000256" key="1">
    <source>
        <dbReference type="SAM" id="MobiDB-lite"/>
    </source>
</evidence>
<dbReference type="AlphaFoldDB" id="A0A518FZV9"/>
<dbReference type="Pfam" id="PF03983">
    <property type="entry name" value="SHD1"/>
    <property type="match status" value="1"/>
</dbReference>
<dbReference type="GO" id="GO:0042802">
    <property type="term" value="F:identical protein binding"/>
    <property type="evidence" value="ECO:0007669"/>
    <property type="project" value="InterPro"/>
</dbReference>
<reference evidence="3 4" key="1">
    <citation type="submission" date="2019-02" db="EMBL/GenBank/DDBJ databases">
        <title>Deep-cultivation of Planctomycetes and their phenomic and genomic characterization uncovers novel biology.</title>
        <authorList>
            <person name="Wiegand S."/>
            <person name="Jogler M."/>
            <person name="Boedeker C."/>
            <person name="Pinto D."/>
            <person name="Vollmers J."/>
            <person name="Rivas-Marin E."/>
            <person name="Kohn T."/>
            <person name="Peeters S.H."/>
            <person name="Heuer A."/>
            <person name="Rast P."/>
            <person name="Oberbeckmann S."/>
            <person name="Bunk B."/>
            <person name="Jeske O."/>
            <person name="Meyerdierks A."/>
            <person name="Storesund J.E."/>
            <person name="Kallscheuer N."/>
            <person name="Luecker S."/>
            <person name="Lage O.M."/>
            <person name="Pohl T."/>
            <person name="Merkel B.J."/>
            <person name="Hornburger P."/>
            <person name="Mueller R.-W."/>
            <person name="Bruemmer F."/>
            <person name="Labrenz M."/>
            <person name="Spormann A.M."/>
            <person name="Op den Camp H."/>
            <person name="Overmann J."/>
            <person name="Amann R."/>
            <person name="Jetten M.S.M."/>
            <person name="Mascher T."/>
            <person name="Medema M.H."/>
            <person name="Devos D.P."/>
            <person name="Kaster A.-K."/>
            <person name="Ovreas L."/>
            <person name="Rohde M."/>
            <person name="Galperin M.Y."/>
            <person name="Jogler C."/>
        </authorList>
    </citation>
    <scope>NUCLEOTIDE SEQUENCE [LARGE SCALE GENOMIC DNA]</scope>
    <source>
        <strain evidence="3 4">Q31a</strain>
    </source>
</reference>
<dbReference type="GO" id="GO:0030674">
    <property type="term" value="F:protein-macromolecule adaptor activity"/>
    <property type="evidence" value="ECO:0007669"/>
    <property type="project" value="InterPro"/>
</dbReference>
<dbReference type="KEGG" id="ahel:Q31a_01500"/>
<dbReference type="Gene3D" id="2.30.30.700">
    <property type="entry name" value="SLA1 homology domain 1"/>
    <property type="match status" value="1"/>
</dbReference>
<dbReference type="GO" id="GO:0008092">
    <property type="term" value="F:cytoskeletal protein binding"/>
    <property type="evidence" value="ECO:0007669"/>
    <property type="project" value="InterPro"/>
</dbReference>
<dbReference type="Gene3D" id="2.130.10.10">
    <property type="entry name" value="YVTN repeat-like/Quinoprotein amine dehydrogenase"/>
    <property type="match status" value="1"/>
</dbReference>
<dbReference type="GO" id="GO:0043130">
    <property type="term" value="F:ubiquitin binding"/>
    <property type="evidence" value="ECO:0007669"/>
    <property type="project" value="InterPro"/>
</dbReference>
<evidence type="ECO:0000313" key="4">
    <source>
        <dbReference type="Proteomes" id="UP000318017"/>
    </source>
</evidence>
<dbReference type="InterPro" id="IPR015943">
    <property type="entry name" value="WD40/YVTN_repeat-like_dom_sf"/>
</dbReference>
<keyword evidence="4" id="KW-1185">Reference proteome</keyword>
<evidence type="ECO:0000259" key="2">
    <source>
        <dbReference type="Pfam" id="PF03983"/>
    </source>
</evidence>
<dbReference type="InterPro" id="IPR007131">
    <property type="entry name" value="SHD1"/>
</dbReference>
<accession>A0A518FZV9</accession>
<protein>
    <recommendedName>
        <fullName evidence="2">SLA1 homology domain-containing protein</fullName>
    </recommendedName>
</protein>
<name>A0A518FZV9_9BACT</name>
<feature type="domain" description="SLA1 homology" evidence="2">
    <location>
        <begin position="99"/>
        <end position="153"/>
    </location>
</feature>
<sequence>MPTDLPPTPATNSASVFSRASKLFLRSAIVFFSFWTCGLAIEVGDAVEFQRAGQTFTGKVLGIRSGGKFVEVEAVHAGQTHKIIVNANSIKVLGAPAASKPTRTWSDATGRFKIEATLESQTAFEVVLRKSDGTQIKVPLGSLSTADQEYVAGLEEANANPFETGIMKPGSGSPTNSAANNSATTDNAAIHSGASSLGGNAGFGLPAASTFSVKQSIAFQNLSPPADLEADPSPVDFSNIGNASMTIPEVAFREEVSRPVIISADGTQLCYQVRSPQRDDSPFTKIYMVDGKRRSSDMVGEFKEDAVWLASADPESGDVLGIVMKRGEDKASSLCIISGIATKQPQVRAHWRLFPDAAGKSDHVRFRKVLGNQVAVVMTDNQLRGFDYGTSEEIWSYPAKAFNEPAISPGGRYVACMLDNQCAIVESKTGTQLGSIPVDMPGSVTLGFSPDGLRLAVCSGTQLRVFDAKTGQEQLFHEANVNLGSMGKPIMWLDDQYLLLPSGALLNLDQNLLVWKYNISDDAIEYTDMEHQGLLAFESSKSLGLVRLPHPAALASAKRDTSNIAAVREGESMAVVASASGPGISSADLNSWLGAAVAESGYQASNSATTQLVASISRGETQTKEYRIIGRGFGYEKVTFTPYICKVEVKQNGQILWQRSVTSSLPFMIHGDKTLQESAKEAEVPNAAFFKNLKLPPQILRPEFQNGFGASQVSIRGIIDTQS</sequence>
<dbReference type="SUPFAM" id="SSF69322">
    <property type="entry name" value="Tricorn protease domain 2"/>
    <property type="match status" value="1"/>
</dbReference>
<feature type="region of interest" description="Disordered" evidence="1">
    <location>
        <begin position="162"/>
        <end position="183"/>
    </location>
</feature>